<dbReference type="GO" id="GO:0055085">
    <property type="term" value="P:transmembrane transport"/>
    <property type="evidence" value="ECO:0007669"/>
    <property type="project" value="InterPro"/>
</dbReference>
<feature type="transmembrane region" description="Helical" evidence="8">
    <location>
        <begin position="230"/>
        <end position="254"/>
    </location>
</feature>
<keyword evidence="7 8" id="KW-0472">Membrane</keyword>
<feature type="transmembrane region" description="Helical" evidence="8">
    <location>
        <begin position="293"/>
        <end position="317"/>
    </location>
</feature>
<keyword evidence="10" id="KW-1185">Reference proteome</keyword>
<dbReference type="OrthoDB" id="9810457at2"/>
<name>A0A366DYF3_9HYPH</name>
<evidence type="ECO:0000256" key="8">
    <source>
        <dbReference type="SAM" id="Phobius"/>
    </source>
</evidence>
<evidence type="ECO:0000256" key="6">
    <source>
        <dbReference type="ARBA" id="ARBA00022989"/>
    </source>
</evidence>
<feature type="transmembrane region" description="Helical" evidence="8">
    <location>
        <begin position="199"/>
        <end position="218"/>
    </location>
</feature>
<feature type="transmembrane region" description="Helical" evidence="8">
    <location>
        <begin position="165"/>
        <end position="187"/>
    </location>
</feature>
<reference evidence="9 10" key="1">
    <citation type="submission" date="2018-06" db="EMBL/GenBank/DDBJ databases">
        <title>Genomic Encyclopedia of Type Strains, Phase IV (KMG-IV): sequencing the most valuable type-strain genomes for metagenomic binning, comparative biology and taxonomic classification.</title>
        <authorList>
            <person name="Goeker M."/>
        </authorList>
    </citation>
    <scope>NUCLEOTIDE SEQUENCE [LARGE SCALE GENOMIC DNA]</scope>
    <source>
        <strain evidence="9 10">DSM 25619</strain>
    </source>
</reference>
<dbReference type="Pfam" id="PF03547">
    <property type="entry name" value="Mem_trans"/>
    <property type="match status" value="1"/>
</dbReference>
<feature type="transmembrane region" description="Helical" evidence="8">
    <location>
        <begin position="124"/>
        <end position="144"/>
    </location>
</feature>
<evidence type="ECO:0000313" key="10">
    <source>
        <dbReference type="Proteomes" id="UP000252893"/>
    </source>
</evidence>
<dbReference type="PANTHER" id="PTHR36838">
    <property type="entry name" value="AUXIN EFFLUX CARRIER FAMILY PROTEIN"/>
    <property type="match status" value="1"/>
</dbReference>
<dbReference type="PANTHER" id="PTHR36838:SF3">
    <property type="entry name" value="TRANSPORTER AUXIN EFFLUX CARRIER EC FAMILY"/>
    <property type="match status" value="1"/>
</dbReference>
<dbReference type="AlphaFoldDB" id="A0A366DYF3"/>
<dbReference type="EMBL" id="QNRH01000004">
    <property type="protein sequence ID" value="RBO95126.1"/>
    <property type="molecule type" value="Genomic_DNA"/>
</dbReference>
<keyword evidence="6 8" id="KW-1133">Transmembrane helix</keyword>
<dbReference type="InterPro" id="IPR004776">
    <property type="entry name" value="Mem_transp_PIN-like"/>
</dbReference>
<feature type="transmembrane region" description="Helical" evidence="8">
    <location>
        <begin position="62"/>
        <end position="83"/>
    </location>
</feature>
<organism evidence="9 10">
    <name type="scientific">Pseudochrobactrum asaccharolyticum</name>
    <dbReference type="NCBI Taxonomy" id="354351"/>
    <lineage>
        <taxon>Bacteria</taxon>
        <taxon>Pseudomonadati</taxon>
        <taxon>Pseudomonadota</taxon>
        <taxon>Alphaproteobacteria</taxon>
        <taxon>Hyphomicrobiales</taxon>
        <taxon>Brucellaceae</taxon>
        <taxon>Pseudochrobactrum</taxon>
    </lineage>
</organism>
<evidence type="ECO:0000313" key="9">
    <source>
        <dbReference type="EMBL" id="RBO95126.1"/>
    </source>
</evidence>
<keyword evidence="4" id="KW-1003">Cell membrane</keyword>
<evidence type="ECO:0000256" key="1">
    <source>
        <dbReference type="ARBA" id="ARBA00004651"/>
    </source>
</evidence>
<keyword evidence="3" id="KW-0813">Transport</keyword>
<evidence type="ECO:0008006" key="11">
    <source>
        <dbReference type="Google" id="ProtNLM"/>
    </source>
</evidence>
<comment type="subcellular location">
    <subcellularLocation>
        <location evidence="1">Cell membrane</location>
        <topology evidence="1">Multi-pass membrane protein</topology>
    </subcellularLocation>
</comment>
<gene>
    <name evidence="9" type="ORF">DFR47_104495</name>
</gene>
<feature type="transmembrane region" description="Helical" evidence="8">
    <location>
        <begin position="260"/>
        <end position="281"/>
    </location>
</feature>
<comment type="similarity">
    <text evidence="2">Belongs to the auxin efflux carrier (TC 2.A.69) family.</text>
</comment>
<dbReference type="Proteomes" id="UP000252893">
    <property type="component" value="Unassembled WGS sequence"/>
</dbReference>
<evidence type="ECO:0000256" key="5">
    <source>
        <dbReference type="ARBA" id="ARBA00022692"/>
    </source>
</evidence>
<comment type="caution">
    <text evidence="9">The sequence shown here is derived from an EMBL/GenBank/DDBJ whole genome shotgun (WGS) entry which is preliminary data.</text>
</comment>
<feature type="transmembrane region" description="Helical" evidence="8">
    <location>
        <begin position="6"/>
        <end position="21"/>
    </location>
</feature>
<dbReference type="RefSeq" id="WP_113944950.1">
    <property type="nucleotide sequence ID" value="NZ_JBHEEG010000001.1"/>
</dbReference>
<feature type="transmembrane region" description="Helical" evidence="8">
    <location>
        <begin position="95"/>
        <end position="118"/>
    </location>
</feature>
<dbReference type="InterPro" id="IPR038770">
    <property type="entry name" value="Na+/solute_symporter_sf"/>
</dbReference>
<dbReference type="Gene3D" id="1.20.1530.20">
    <property type="match status" value="1"/>
</dbReference>
<keyword evidence="5 8" id="KW-0812">Transmembrane</keyword>
<evidence type="ECO:0000256" key="3">
    <source>
        <dbReference type="ARBA" id="ARBA00022448"/>
    </source>
</evidence>
<proteinExistence type="inferred from homology"/>
<evidence type="ECO:0000256" key="7">
    <source>
        <dbReference type="ARBA" id="ARBA00023136"/>
    </source>
</evidence>
<dbReference type="GO" id="GO:0005886">
    <property type="term" value="C:plasma membrane"/>
    <property type="evidence" value="ECO:0007669"/>
    <property type="project" value="UniProtKB-SubCell"/>
</dbReference>
<sequence length="318" mass="33570">MGLAATITIIFSIIMLGYIFAKLKILSDTTGDGLADFVFVVSTPLLLFRTMLTADFSTGNPWALWLVYFTGVIVAWTAAHCGIRLMFGRDRRAGVVAGVTGAFSNLVFLGMPLMLGVYGQEGLVIISLIISIHMPLMMAASLMLNEWALRKDGVISGETGKADTVIKFFSALLRNPLVIGILTGWLVRLSGFSIPQLPMQLISMLADVSGPLALFAMGMGLKKFGISGNVIAAGVNASFKLLLMPAVVFVMAWFLGLPPLSAKVAITAAALPSGVNSYLIATRFGVGQGLSSTSMVLATAASALTLAMWIALAQAVWG</sequence>
<evidence type="ECO:0000256" key="4">
    <source>
        <dbReference type="ARBA" id="ARBA00022475"/>
    </source>
</evidence>
<protein>
    <recommendedName>
        <fullName evidence="11">AEC family transporter</fullName>
    </recommendedName>
</protein>
<accession>A0A366DYF3</accession>
<feature type="transmembrane region" description="Helical" evidence="8">
    <location>
        <begin position="33"/>
        <end position="50"/>
    </location>
</feature>
<evidence type="ECO:0000256" key="2">
    <source>
        <dbReference type="ARBA" id="ARBA00010145"/>
    </source>
</evidence>